<keyword evidence="12 14" id="KW-0414">Isoprene biosynthesis</keyword>
<dbReference type="NCBIfam" id="TIGR00549">
    <property type="entry name" value="mevalon_kin"/>
    <property type="match status" value="1"/>
</dbReference>
<dbReference type="Pfam" id="PF00288">
    <property type="entry name" value="GHMP_kinases_N"/>
    <property type="match status" value="1"/>
</dbReference>
<dbReference type="Gene3D" id="3.30.70.890">
    <property type="entry name" value="GHMP kinase, C-terminal domain"/>
    <property type="match status" value="1"/>
</dbReference>
<reference evidence="17 18" key="1">
    <citation type="submission" date="2021-11" db="EMBL/GenBank/DDBJ databases">
        <title>Whole genome of Geoglobus acetivorans.</title>
        <authorList>
            <person name="Liu D."/>
        </authorList>
    </citation>
    <scope>NUCLEOTIDE SEQUENCE [LARGE SCALE GENOMIC DNA]</scope>
    <source>
        <strain evidence="17 18">SBH6</strain>
    </source>
</reference>
<dbReference type="InterPro" id="IPR022937">
    <property type="entry name" value="Mevalonate_kinase_arc"/>
</dbReference>
<dbReference type="SUPFAM" id="SSF54211">
    <property type="entry name" value="Ribosomal protein S5 domain 2-like"/>
    <property type="match status" value="1"/>
</dbReference>
<gene>
    <name evidence="14 17" type="primary">mvk</name>
    <name evidence="17" type="ORF">LPQ35_04350</name>
</gene>
<evidence type="ECO:0000256" key="13">
    <source>
        <dbReference type="ARBA" id="ARBA00029438"/>
    </source>
</evidence>
<keyword evidence="18" id="KW-1185">Reference proteome</keyword>
<dbReference type="InterPro" id="IPR006205">
    <property type="entry name" value="Mev_gal_kin"/>
</dbReference>
<dbReference type="Proteomes" id="UP001492541">
    <property type="component" value="Chromosome"/>
</dbReference>
<feature type="active site" description="Proton acceptor" evidence="14">
    <location>
        <position position="138"/>
    </location>
</feature>
<sequence>MIASSPGKAIIFGEHAVVYGRHAVVSAINLRCYVKAEKSNDFRIISHFGKTGLDFRGEHAYISYAIKRFSESFSIRGVRIEVRSQIPPASGLGSSAAVTVATLGALNAEFEAGMDREEIFELARKVELDVQGIGSGTDPFVSTYGGGWIIPEKRKFSSNVEFGVINTGIESITSEMVRKVRELKEKYPELVERIMDSIDQVALEGARALENGDVTKLSLLFKINQSLLRAIGVSTPEIDRIVADVELSGHSAKITGAGGGGCLLTTGEGDFRIKLSAEGVRVEDFEDWREPYNRQV</sequence>
<dbReference type="GeneID" id="90448889"/>
<dbReference type="EC" id="2.7.1.36" evidence="3 14"/>
<proteinExistence type="inferred from homology"/>
<evidence type="ECO:0000256" key="6">
    <source>
        <dbReference type="ARBA" id="ARBA00022679"/>
    </source>
</evidence>
<comment type="catalytic activity">
    <reaction evidence="14">
        <text>(R)-mevalonate + ATP = (R)-5-phosphomevalonate + ADP + H(+)</text>
        <dbReference type="Rhea" id="RHEA:17065"/>
        <dbReference type="ChEBI" id="CHEBI:15378"/>
        <dbReference type="ChEBI" id="CHEBI:30616"/>
        <dbReference type="ChEBI" id="CHEBI:36464"/>
        <dbReference type="ChEBI" id="CHEBI:58146"/>
        <dbReference type="ChEBI" id="CHEBI:456216"/>
        <dbReference type="EC" id="2.7.1.36"/>
    </reaction>
</comment>
<organism evidence="17 18">
    <name type="scientific">Geoglobus acetivorans</name>
    <dbReference type="NCBI Taxonomy" id="565033"/>
    <lineage>
        <taxon>Archaea</taxon>
        <taxon>Methanobacteriati</taxon>
        <taxon>Methanobacteriota</taxon>
        <taxon>Archaeoglobi</taxon>
        <taxon>Archaeoglobales</taxon>
        <taxon>Archaeoglobaceae</taxon>
        <taxon>Geoglobus</taxon>
    </lineage>
</organism>
<keyword evidence="11 14" id="KW-0443">Lipid metabolism</keyword>
<evidence type="ECO:0000256" key="2">
    <source>
        <dbReference type="ARBA" id="ARBA00006495"/>
    </source>
</evidence>
<dbReference type="InterPro" id="IPR036554">
    <property type="entry name" value="GHMP_kinase_C_sf"/>
</dbReference>
<keyword evidence="9 14" id="KW-0067">ATP-binding</keyword>
<evidence type="ECO:0000313" key="17">
    <source>
        <dbReference type="EMBL" id="XAT64602.1"/>
    </source>
</evidence>
<comment type="similarity">
    <text evidence="2 14">Belongs to the GHMP kinase family. Mevalonate kinase subfamily.</text>
</comment>
<dbReference type="SUPFAM" id="SSF55060">
    <property type="entry name" value="GHMP Kinase, C-terminal domain"/>
    <property type="match status" value="1"/>
</dbReference>
<feature type="binding site" evidence="14">
    <location>
        <begin position="87"/>
        <end position="97"/>
    </location>
    <ligand>
        <name>ATP</name>
        <dbReference type="ChEBI" id="CHEBI:30616"/>
    </ligand>
</feature>
<name>A0ABZ3H863_GEOAI</name>
<evidence type="ECO:0000256" key="9">
    <source>
        <dbReference type="ARBA" id="ARBA00022840"/>
    </source>
</evidence>
<dbReference type="InterPro" id="IPR006204">
    <property type="entry name" value="GHMP_kinase_N_dom"/>
</dbReference>
<evidence type="ECO:0000256" key="8">
    <source>
        <dbReference type="ARBA" id="ARBA00022777"/>
    </source>
</evidence>
<dbReference type="Gene3D" id="3.30.230.10">
    <property type="match status" value="1"/>
</dbReference>
<dbReference type="RefSeq" id="WP_193807988.1">
    <property type="nucleotide sequence ID" value="NZ_CP087714.1"/>
</dbReference>
<evidence type="ECO:0000259" key="15">
    <source>
        <dbReference type="Pfam" id="PF00288"/>
    </source>
</evidence>
<dbReference type="PRINTS" id="PR00959">
    <property type="entry name" value="MEVGALKINASE"/>
</dbReference>
<keyword evidence="7 14" id="KW-0547">Nucleotide-binding</keyword>
<keyword evidence="5 14" id="KW-0444">Lipid biosynthesis</keyword>
<evidence type="ECO:0000256" key="10">
    <source>
        <dbReference type="ARBA" id="ARBA00022842"/>
    </source>
</evidence>
<evidence type="ECO:0000259" key="16">
    <source>
        <dbReference type="Pfam" id="PF08544"/>
    </source>
</evidence>
<dbReference type="HAMAP" id="MF_00217">
    <property type="entry name" value="Mevalonate_kinase"/>
    <property type="match status" value="1"/>
</dbReference>
<evidence type="ECO:0000256" key="1">
    <source>
        <dbReference type="ARBA" id="ARBA00004496"/>
    </source>
</evidence>
<evidence type="ECO:0000256" key="5">
    <source>
        <dbReference type="ARBA" id="ARBA00022516"/>
    </source>
</evidence>
<evidence type="ECO:0000256" key="11">
    <source>
        <dbReference type="ARBA" id="ARBA00023098"/>
    </source>
</evidence>
<dbReference type="EMBL" id="CP087714">
    <property type="protein sequence ID" value="XAT64602.1"/>
    <property type="molecule type" value="Genomic_DNA"/>
</dbReference>
<evidence type="ECO:0000313" key="18">
    <source>
        <dbReference type="Proteomes" id="UP001492541"/>
    </source>
</evidence>
<keyword evidence="4 14" id="KW-0963">Cytoplasm</keyword>
<comment type="cofactor">
    <cofactor evidence="14">
        <name>Mg(2+)</name>
        <dbReference type="ChEBI" id="CHEBI:18420"/>
    </cofactor>
</comment>
<dbReference type="PROSITE" id="PS00627">
    <property type="entry name" value="GHMP_KINASES_ATP"/>
    <property type="match status" value="1"/>
</dbReference>
<keyword evidence="10 14" id="KW-0460">Magnesium</keyword>
<evidence type="ECO:0000256" key="7">
    <source>
        <dbReference type="ARBA" id="ARBA00022741"/>
    </source>
</evidence>
<comment type="subcellular location">
    <subcellularLocation>
        <location evidence="1 14">Cytoplasm</location>
    </subcellularLocation>
</comment>
<comment type="function">
    <text evidence="14">Catalyzes the phosphorylation of (R)-mevalonate (MVA) to (R)-mevalonate 5-phosphate (MVAP). Functions in the mevalonate (MVA) pathway leading to isopentenyl diphosphate (IPP), a key precursor for the biosynthesis of isoprenoid compounds such as archaeal membrane lipids.</text>
</comment>
<dbReference type="PANTHER" id="PTHR43290">
    <property type="entry name" value="MEVALONATE KINASE"/>
    <property type="match status" value="1"/>
</dbReference>
<keyword evidence="6 14" id="KW-0808">Transferase</keyword>
<accession>A0ABZ3H863</accession>
<evidence type="ECO:0000256" key="3">
    <source>
        <dbReference type="ARBA" id="ARBA00012103"/>
    </source>
</evidence>
<dbReference type="PANTHER" id="PTHR43290:SF2">
    <property type="entry name" value="MEVALONATE KINASE"/>
    <property type="match status" value="1"/>
</dbReference>
<evidence type="ECO:0000256" key="12">
    <source>
        <dbReference type="ARBA" id="ARBA00023229"/>
    </source>
</evidence>
<keyword evidence="8 14" id="KW-0418">Kinase</keyword>
<evidence type="ECO:0000256" key="4">
    <source>
        <dbReference type="ARBA" id="ARBA00022490"/>
    </source>
</evidence>
<feature type="domain" description="GHMP kinase C-terminal" evidence="16">
    <location>
        <begin position="207"/>
        <end position="265"/>
    </location>
</feature>
<comment type="subunit">
    <text evidence="14">Homodimer.</text>
</comment>
<comment type="pathway">
    <text evidence="13 14">Isoprenoid biosynthesis; isopentenyl diphosphate biosynthesis via mevalonate pathway; isopentenyl diphosphate from (R)-mevalonate: step 1/3.</text>
</comment>
<dbReference type="Pfam" id="PF08544">
    <property type="entry name" value="GHMP_kinases_C"/>
    <property type="match status" value="1"/>
</dbReference>
<dbReference type="InterPro" id="IPR014721">
    <property type="entry name" value="Ribsml_uS5_D2-typ_fold_subgr"/>
</dbReference>
<dbReference type="InterPro" id="IPR020568">
    <property type="entry name" value="Ribosomal_Su5_D2-typ_SF"/>
</dbReference>
<dbReference type="GO" id="GO:0004496">
    <property type="term" value="F:mevalonate kinase activity"/>
    <property type="evidence" value="ECO:0007669"/>
    <property type="project" value="UniProtKB-EC"/>
</dbReference>
<dbReference type="InterPro" id="IPR013750">
    <property type="entry name" value="GHMP_kinase_C_dom"/>
</dbReference>
<feature type="domain" description="GHMP kinase N-terminal" evidence="15">
    <location>
        <begin position="61"/>
        <end position="146"/>
    </location>
</feature>
<dbReference type="InterPro" id="IPR006203">
    <property type="entry name" value="GHMP_knse_ATP-bd_CS"/>
</dbReference>
<protein>
    <recommendedName>
        <fullName evidence="3 14">Mevalonate kinase</fullName>
        <shortName evidence="14">MK</shortName>
        <shortName evidence="14">MVK</shortName>
        <ecNumber evidence="3 14">2.7.1.36</ecNumber>
    </recommendedName>
</protein>
<evidence type="ECO:0000256" key="14">
    <source>
        <dbReference type="HAMAP-Rule" id="MF_00217"/>
    </source>
</evidence>